<keyword evidence="2" id="KW-1185">Reference proteome</keyword>
<dbReference type="KEGG" id="lbc:LACBIDRAFT_309901"/>
<dbReference type="OrthoDB" id="3353471at2759"/>
<name>B0DTB6_LACBS</name>
<evidence type="ECO:0000313" key="1">
    <source>
        <dbReference type="EMBL" id="EDR02192.1"/>
    </source>
</evidence>
<evidence type="ECO:0000313" key="2">
    <source>
        <dbReference type="Proteomes" id="UP000001194"/>
    </source>
</evidence>
<dbReference type="AlphaFoldDB" id="B0DTB6"/>
<dbReference type="EMBL" id="DS547132">
    <property type="protein sequence ID" value="EDR02192.1"/>
    <property type="molecule type" value="Genomic_DNA"/>
</dbReference>
<accession>B0DTB6</accession>
<dbReference type="HOGENOM" id="CLU_001324_11_1_1"/>
<dbReference type="Proteomes" id="UP000001194">
    <property type="component" value="Unassembled WGS sequence"/>
</dbReference>
<protein>
    <submittedName>
        <fullName evidence="1">Predicted protein</fullName>
    </submittedName>
</protein>
<dbReference type="GeneID" id="6082815"/>
<dbReference type="InParanoid" id="B0DTB6"/>
<gene>
    <name evidence="1" type="ORF">LACBIDRAFT_309901</name>
</gene>
<reference evidence="1 2" key="1">
    <citation type="journal article" date="2008" name="Nature">
        <title>The genome of Laccaria bicolor provides insights into mycorrhizal symbiosis.</title>
        <authorList>
            <person name="Martin F."/>
            <person name="Aerts A."/>
            <person name="Ahren D."/>
            <person name="Brun A."/>
            <person name="Danchin E.G.J."/>
            <person name="Duchaussoy F."/>
            <person name="Gibon J."/>
            <person name="Kohler A."/>
            <person name="Lindquist E."/>
            <person name="Pereda V."/>
            <person name="Salamov A."/>
            <person name="Shapiro H.J."/>
            <person name="Wuyts J."/>
            <person name="Blaudez D."/>
            <person name="Buee M."/>
            <person name="Brokstein P."/>
            <person name="Canbaeck B."/>
            <person name="Cohen D."/>
            <person name="Courty P.E."/>
            <person name="Coutinho P.M."/>
            <person name="Delaruelle C."/>
            <person name="Detter J.C."/>
            <person name="Deveau A."/>
            <person name="DiFazio S."/>
            <person name="Duplessis S."/>
            <person name="Fraissinet-Tachet L."/>
            <person name="Lucic E."/>
            <person name="Frey-Klett P."/>
            <person name="Fourrey C."/>
            <person name="Feussner I."/>
            <person name="Gay G."/>
            <person name="Grimwood J."/>
            <person name="Hoegger P.J."/>
            <person name="Jain P."/>
            <person name="Kilaru S."/>
            <person name="Labbe J."/>
            <person name="Lin Y.C."/>
            <person name="Legue V."/>
            <person name="Le Tacon F."/>
            <person name="Marmeisse R."/>
            <person name="Melayah D."/>
            <person name="Montanini B."/>
            <person name="Muratet M."/>
            <person name="Nehls U."/>
            <person name="Niculita-Hirzel H."/>
            <person name="Oudot-Le Secq M.P."/>
            <person name="Peter M."/>
            <person name="Quesneville H."/>
            <person name="Rajashekar B."/>
            <person name="Reich M."/>
            <person name="Rouhier N."/>
            <person name="Schmutz J."/>
            <person name="Yin T."/>
            <person name="Chalot M."/>
            <person name="Henrissat B."/>
            <person name="Kuees U."/>
            <person name="Lucas S."/>
            <person name="Van de Peer Y."/>
            <person name="Podila G.K."/>
            <person name="Polle A."/>
            <person name="Pukkila P.J."/>
            <person name="Richardson P.M."/>
            <person name="Rouze P."/>
            <person name="Sanders I.R."/>
            <person name="Stajich J.E."/>
            <person name="Tunlid A."/>
            <person name="Tuskan G."/>
            <person name="Grigoriev I.V."/>
        </authorList>
    </citation>
    <scope>NUCLEOTIDE SEQUENCE [LARGE SCALE GENOMIC DNA]</scope>
    <source>
        <strain evidence="2">S238N-H82 / ATCC MYA-4686</strain>
    </source>
</reference>
<organism evidence="2">
    <name type="scientific">Laccaria bicolor (strain S238N-H82 / ATCC MYA-4686)</name>
    <name type="common">Bicoloured deceiver</name>
    <name type="synonym">Laccaria laccata var. bicolor</name>
    <dbReference type="NCBI Taxonomy" id="486041"/>
    <lineage>
        <taxon>Eukaryota</taxon>
        <taxon>Fungi</taxon>
        <taxon>Dikarya</taxon>
        <taxon>Basidiomycota</taxon>
        <taxon>Agaricomycotina</taxon>
        <taxon>Agaricomycetes</taxon>
        <taxon>Agaricomycetidae</taxon>
        <taxon>Agaricales</taxon>
        <taxon>Agaricineae</taxon>
        <taxon>Hydnangiaceae</taxon>
        <taxon>Laccaria</taxon>
    </lineage>
</organism>
<sequence>MTINKSQGQSVNYVGIDARSAVFTHGIIWDDQLPSPVTKNIVYPEVLLD</sequence>
<dbReference type="RefSeq" id="XP_001887137.1">
    <property type="nucleotide sequence ID" value="XM_001887102.1"/>
</dbReference>
<proteinExistence type="predicted"/>